<keyword evidence="2" id="KW-1185">Reference proteome</keyword>
<comment type="caution">
    <text evidence="1">The sequence shown here is derived from an EMBL/GenBank/DDBJ whole genome shotgun (WGS) entry which is preliminary data.</text>
</comment>
<proteinExistence type="predicted"/>
<evidence type="ECO:0000313" key="2">
    <source>
        <dbReference type="Proteomes" id="UP001610563"/>
    </source>
</evidence>
<name>A0ABR4GG11_9EURO</name>
<sequence>MFPCSSDRFHSIGVLGSLVFRSRLRLIPQLSTRMQIKPRYYLSSSISRRRHELPAVQKMCLPELLFPPQTVVTFALAFTTFGRSLSSSFSFLPLFSSLVSRFLGGCFDITGIALWSPTTWIGAGGCCFSKQFPLLAFFIPLLF</sequence>
<gene>
    <name evidence="1" type="ORF">BJX66DRAFT_73146</name>
</gene>
<accession>A0ABR4GG11</accession>
<reference evidence="1 2" key="1">
    <citation type="submission" date="2024-07" db="EMBL/GenBank/DDBJ databases">
        <title>Section-level genome sequencing and comparative genomics of Aspergillus sections Usti and Cavernicolus.</title>
        <authorList>
            <consortium name="Lawrence Berkeley National Laboratory"/>
            <person name="Nybo J.L."/>
            <person name="Vesth T.C."/>
            <person name="Theobald S."/>
            <person name="Frisvad J.C."/>
            <person name="Larsen T.O."/>
            <person name="Kjaerboelling I."/>
            <person name="Rothschild-Mancinelli K."/>
            <person name="Lyhne E.K."/>
            <person name="Kogle M.E."/>
            <person name="Barry K."/>
            <person name="Clum A."/>
            <person name="Na H."/>
            <person name="Ledsgaard L."/>
            <person name="Lin J."/>
            <person name="Lipzen A."/>
            <person name="Kuo A."/>
            <person name="Riley R."/>
            <person name="Mondo S."/>
            <person name="Labutti K."/>
            <person name="Haridas S."/>
            <person name="Pangalinan J."/>
            <person name="Salamov A.A."/>
            <person name="Simmons B.A."/>
            <person name="Magnuson J.K."/>
            <person name="Chen J."/>
            <person name="Drula E."/>
            <person name="Henrissat B."/>
            <person name="Wiebenga A."/>
            <person name="Lubbers R.J."/>
            <person name="Gomes A.C."/>
            <person name="Makela M.R."/>
            <person name="Stajich J."/>
            <person name="Grigoriev I.V."/>
            <person name="Mortensen U.H."/>
            <person name="De Vries R.P."/>
            <person name="Baker S.E."/>
            <person name="Andersen M.R."/>
        </authorList>
    </citation>
    <scope>NUCLEOTIDE SEQUENCE [LARGE SCALE GENOMIC DNA]</scope>
    <source>
        <strain evidence="1 2">CBS 209.92</strain>
    </source>
</reference>
<evidence type="ECO:0000313" key="1">
    <source>
        <dbReference type="EMBL" id="KAL2797990.1"/>
    </source>
</evidence>
<protein>
    <submittedName>
        <fullName evidence="1">Uncharacterized protein</fullName>
    </submittedName>
</protein>
<dbReference type="Proteomes" id="UP001610563">
    <property type="component" value="Unassembled WGS sequence"/>
</dbReference>
<dbReference type="EMBL" id="JBFTWV010000016">
    <property type="protein sequence ID" value="KAL2797990.1"/>
    <property type="molecule type" value="Genomic_DNA"/>
</dbReference>
<organism evidence="1 2">
    <name type="scientific">Aspergillus keveii</name>
    <dbReference type="NCBI Taxonomy" id="714993"/>
    <lineage>
        <taxon>Eukaryota</taxon>
        <taxon>Fungi</taxon>
        <taxon>Dikarya</taxon>
        <taxon>Ascomycota</taxon>
        <taxon>Pezizomycotina</taxon>
        <taxon>Eurotiomycetes</taxon>
        <taxon>Eurotiomycetidae</taxon>
        <taxon>Eurotiales</taxon>
        <taxon>Aspergillaceae</taxon>
        <taxon>Aspergillus</taxon>
        <taxon>Aspergillus subgen. Nidulantes</taxon>
    </lineage>
</organism>